<keyword evidence="2" id="KW-0597">Phosphoprotein</keyword>
<dbReference type="Pfam" id="PF01852">
    <property type="entry name" value="START"/>
    <property type="match status" value="1"/>
</dbReference>
<feature type="region of interest" description="Disordered" evidence="3">
    <location>
        <begin position="374"/>
        <end position="456"/>
    </location>
</feature>
<sequence length="1025" mass="114675">MVIGDPVLVSHFSASPRALRMFPNGISGLHNNNNNNNSSSTPSNAVHNVNTSYGFGDRRRYPSEAHLSNDGPYFVSIAVVPTKDPIHHHSHHHQPQQQQQQQPSSNTSYNVSPFPRSRAFPVRLGRSAKLNRHRMGMFIPSPTSDSSSDDEFSKPSRPIHMQRRPRDLSCDPAIMRGVNRRPSFESRIYDRVAVDDSVFPFVPQPKQAIRDRESKRLQRYVVNNHAESPLNSALSYCPTYAFSNSARSASSQRRNCVRTAQMSAANIPTRNLNGVRPPSETATVESLGVNRIEPTEIYNLSDHCRLVVNSDGYYDHISSDHQRCNMDTPSSRASTVRQSSTNLQRGISPVSSGSTGSTSNILHRLRVDIDMHGRRQASSVSPSSIGPKNTVQQSHSSLESSGNDDDARQGATGHGERRDSGVGSSLSRSPSGPTTQRVRNSRLISTIYTPKNANTTNSAHRNKLFNYNILSYEDSHINGDDETFICDSDLPLCMDALSVGEMLRLRKLAFLKLSVLLDRYGGGGIRVGGGSNINSNPTVKNWAMLKLMKRIRNPENKVAKSSVSIFGLPLAIVQSKTAHALPKSILEVMQFLRVLAPETIGIFRKNGVRSRIMELRAQCDSEEGGFTNGVGLDPLQVHDIADMLKQYFRELPEPLMTTKFSETFANIFLYVPRELRMEALQYAVLLLPDENREALQTLLFFLKDVSKHAATNSMTSQNLALCFAPSLFQLTTARLNAVSPTRRHKTIGAAGMPTEKEMKESRAAQECLCVMIENCCKLFLVPHNNVFEHSNNVVGYEPDAPCLTELGVSSDGNYKTYLMQKARELLKEHRDRWKGWIVEGSVDGVEISSKKSPDGHPLRYYRVWVDVEALPKEVLLRLTKERHIWDVRVINWRRVAQLSADSCDVFQYVLNDMPSHATRDVVVVRFWRVDMKELRGGCVLVERSVRSSETQLLGGVSAAVLSSRFLIEPNAGRSRVTYVSRIDLRGRSNVWYNRVFGQLVARQLCRLRDSFGQMAVDDDGPETKV</sequence>
<feature type="domain" description="START" evidence="5">
    <location>
        <begin position="822"/>
        <end position="1016"/>
    </location>
</feature>
<dbReference type="PANTHER" id="PTHR12659:SF7">
    <property type="entry name" value="CROSSVEINLESS C, ISOFORM C"/>
    <property type="match status" value="1"/>
</dbReference>
<protein>
    <submittedName>
        <fullName evidence="6">Uncharacterized protein</fullName>
    </submittedName>
</protein>
<evidence type="ECO:0000259" key="5">
    <source>
        <dbReference type="PROSITE" id="PS50848"/>
    </source>
</evidence>
<dbReference type="Pfam" id="PF00620">
    <property type="entry name" value="RhoGAP"/>
    <property type="match status" value="1"/>
</dbReference>
<dbReference type="SMART" id="SM00234">
    <property type="entry name" value="START"/>
    <property type="match status" value="1"/>
</dbReference>
<feature type="region of interest" description="Disordered" evidence="3">
    <location>
        <begin position="136"/>
        <end position="165"/>
    </location>
</feature>
<evidence type="ECO:0000256" key="2">
    <source>
        <dbReference type="ARBA" id="ARBA00022553"/>
    </source>
</evidence>
<feature type="domain" description="Rho-GAP" evidence="4">
    <location>
        <begin position="568"/>
        <end position="779"/>
    </location>
</feature>
<dbReference type="InterPro" id="IPR000198">
    <property type="entry name" value="RhoGAP_dom"/>
</dbReference>
<dbReference type="InterPro" id="IPR002913">
    <property type="entry name" value="START_lipid-bd_dom"/>
</dbReference>
<feature type="compositionally biased region" description="Polar residues" evidence="3">
    <location>
        <begin position="433"/>
        <end position="456"/>
    </location>
</feature>
<feature type="region of interest" description="Disordered" evidence="3">
    <location>
        <begin position="30"/>
        <end position="57"/>
    </location>
</feature>
<proteinExistence type="predicted"/>
<dbReference type="SUPFAM" id="SSF55961">
    <property type="entry name" value="Bet v1-like"/>
    <property type="match status" value="1"/>
</dbReference>
<feature type="region of interest" description="Disordered" evidence="3">
    <location>
        <begin position="323"/>
        <end position="361"/>
    </location>
</feature>
<dbReference type="Proteomes" id="UP001608902">
    <property type="component" value="Unassembled WGS sequence"/>
</dbReference>
<dbReference type="SMART" id="SM00324">
    <property type="entry name" value="RhoGAP"/>
    <property type="match status" value="1"/>
</dbReference>
<keyword evidence="7" id="KW-1185">Reference proteome</keyword>
<dbReference type="PROSITE" id="PS50238">
    <property type="entry name" value="RHOGAP"/>
    <property type="match status" value="1"/>
</dbReference>
<dbReference type="GO" id="GO:0005096">
    <property type="term" value="F:GTPase activator activity"/>
    <property type="evidence" value="ECO:0007669"/>
    <property type="project" value="UniProtKB-KW"/>
</dbReference>
<evidence type="ECO:0000256" key="3">
    <source>
        <dbReference type="SAM" id="MobiDB-lite"/>
    </source>
</evidence>
<name>A0ABD6EB35_9BILA</name>
<dbReference type="SUPFAM" id="SSF48350">
    <property type="entry name" value="GTPase activation domain, GAP"/>
    <property type="match status" value="1"/>
</dbReference>
<accession>A0ABD6EB35</accession>
<evidence type="ECO:0000259" key="4">
    <source>
        <dbReference type="PROSITE" id="PS50238"/>
    </source>
</evidence>
<dbReference type="AlphaFoldDB" id="A0ABD6EB35"/>
<dbReference type="Gene3D" id="3.30.530.20">
    <property type="match status" value="1"/>
</dbReference>
<evidence type="ECO:0000313" key="7">
    <source>
        <dbReference type="Proteomes" id="UP001608902"/>
    </source>
</evidence>
<feature type="compositionally biased region" description="Low complexity" evidence="3">
    <location>
        <begin position="421"/>
        <end position="432"/>
    </location>
</feature>
<dbReference type="EMBL" id="JBGFUD010000454">
    <property type="protein sequence ID" value="MFH4974554.1"/>
    <property type="molecule type" value="Genomic_DNA"/>
</dbReference>
<feature type="compositionally biased region" description="Low complexity" evidence="3">
    <location>
        <begin position="95"/>
        <end position="105"/>
    </location>
</feature>
<dbReference type="PROSITE" id="PS50848">
    <property type="entry name" value="START"/>
    <property type="match status" value="1"/>
</dbReference>
<dbReference type="Gene3D" id="1.10.555.10">
    <property type="entry name" value="Rho GTPase activation protein"/>
    <property type="match status" value="1"/>
</dbReference>
<evidence type="ECO:0000313" key="6">
    <source>
        <dbReference type="EMBL" id="MFH4974554.1"/>
    </source>
</evidence>
<dbReference type="InterPro" id="IPR023393">
    <property type="entry name" value="START-like_dom_sf"/>
</dbReference>
<feature type="compositionally biased region" description="Low complexity" evidence="3">
    <location>
        <begin position="31"/>
        <end position="44"/>
    </location>
</feature>
<dbReference type="InterPro" id="IPR008936">
    <property type="entry name" value="Rho_GTPase_activation_prot"/>
</dbReference>
<feature type="region of interest" description="Disordered" evidence="3">
    <location>
        <begin position="85"/>
        <end position="120"/>
    </location>
</feature>
<organism evidence="6 7">
    <name type="scientific">Gnathostoma spinigerum</name>
    <dbReference type="NCBI Taxonomy" id="75299"/>
    <lineage>
        <taxon>Eukaryota</taxon>
        <taxon>Metazoa</taxon>
        <taxon>Ecdysozoa</taxon>
        <taxon>Nematoda</taxon>
        <taxon>Chromadorea</taxon>
        <taxon>Rhabditida</taxon>
        <taxon>Spirurina</taxon>
        <taxon>Gnathostomatomorpha</taxon>
        <taxon>Gnathostomatoidea</taxon>
        <taxon>Gnathostomatidae</taxon>
        <taxon>Gnathostoma</taxon>
    </lineage>
</organism>
<dbReference type="PANTHER" id="PTHR12659">
    <property type="entry name" value="RHO-TYPE GTPASE ACTIVATING PROTEIN"/>
    <property type="match status" value="1"/>
</dbReference>
<evidence type="ECO:0000256" key="1">
    <source>
        <dbReference type="ARBA" id="ARBA00022468"/>
    </source>
</evidence>
<feature type="compositionally biased region" description="Polar residues" evidence="3">
    <location>
        <begin position="376"/>
        <end position="401"/>
    </location>
</feature>
<feature type="compositionally biased region" description="Polar residues" evidence="3">
    <location>
        <begin position="325"/>
        <end position="345"/>
    </location>
</feature>
<comment type="caution">
    <text evidence="6">The sequence shown here is derived from an EMBL/GenBank/DDBJ whole genome shotgun (WGS) entry which is preliminary data.</text>
</comment>
<keyword evidence="1" id="KW-0343">GTPase activation</keyword>
<reference evidence="6 7" key="1">
    <citation type="submission" date="2024-08" db="EMBL/GenBank/DDBJ databases">
        <title>Gnathostoma spinigerum genome.</title>
        <authorList>
            <person name="Gonzalez-Bertolin B."/>
            <person name="Monzon S."/>
            <person name="Zaballos A."/>
            <person name="Jimenez P."/>
            <person name="Dekumyoy P."/>
            <person name="Varona S."/>
            <person name="Cuesta I."/>
            <person name="Sumanam S."/>
            <person name="Adisakwattana P."/>
            <person name="Gasser R.B."/>
            <person name="Hernandez-Gonzalez A."/>
            <person name="Young N.D."/>
            <person name="Perteguer M.J."/>
        </authorList>
    </citation>
    <scope>NUCLEOTIDE SEQUENCE [LARGE SCALE GENOMIC DNA]</scope>
    <source>
        <strain evidence="6">AL3</strain>
        <tissue evidence="6">Liver</tissue>
    </source>
</reference>
<gene>
    <name evidence="6" type="ORF">AB6A40_001263</name>
</gene>